<dbReference type="Proteomes" id="UP001283361">
    <property type="component" value="Unassembled WGS sequence"/>
</dbReference>
<dbReference type="SUPFAM" id="SSF54695">
    <property type="entry name" value="POZ domain"/>
    <property type="match status" value="1"/>
</dbReference>
<dbReference type="PANTHER" id="PTHR24412">
    <property type="entry name" value="KELCH PROTEIN"/>
    <property type="match status" value="1"/>
</dbReference>
<evidence type="ECO:0000313" key="5">
    <source>
        <dbReference type="EMBL" id="KAK3761909.1"/>
    </source>
</evidence>
<feature type="domain" description="BTB" evidence="4">
    <location>
        <begin position="43"/>
        <end position="110"/>
    </location>
</feature>
<protein>
    <recommendedName>
        <fullName evidence="4">BTB domain-containing protein</fullName>
    </recommendedName>
</protein>
<accession>A0AAE1D8Z0</accession>
<dbReference type="InterPro" id="IPR011705">
    <property type="entry name" value="BACK"/>
</dbReference>
<keyword evidence="2" id="KW-0677">Repeat</keyword>
<feature type="compositionally biased region" description="Basic and acidic residues" evidence="3">
    <location>
        <begin position="228"/>
        <end position="241"/>
    </location>
</feature>
<name>A0AAE1D8Z0_9GAST</name>
<dbReference type="Gene3D" id="1.25.40.420">
    <property type="match status" value="1"/>
</dbReference>
<feature type="compositionally biased region" description="Basic and acidic residues" evidence="3">
    <location>
        <begin position="261"/>
        <end position="285"/>
    </location>
</feature>
<evidence type="ECO:0000256" key="2">
    <source>
        <dbReference type="ARBA" id="ARBA00022737"/>
    </source>
</evidence>
<proteinExistence type="predicted"/>
<dbReference type="EMBL" id="JAWDGP010004804">
    <property type="protein sequence ID" value="KAK3761909.1"/>
    <property type="molecule type" value="Genomic_DNA"/>
</dbReference>
<dbReference type="InterPro" id="IPR000210">
    <property type="entry name" value="BTB/POZ_dom"/>
</dbReference>
<dbReference type="CDD" id="cd18186">
    <property type="entry name" value="BTB_POZ_ZBTB_KLHL-like"/>
    <property type="match status" value="1"/>
</dbReference>
<evidence type="ECO:0000259" key="4">
    <source>
        <dbReference type="PROSITE" id="PS50097"/>
    </source>
</evidence>
<feature type="compositionally biased region" description="Polar residues" evidence="3">
    <location>
        <begin position="286"/>
        <end position="302"/>
    </location>
</feature>
<dbReference type="AlphaFoldDB" id="A0AAE1D8Z0"/>
<gene>
    <name evidence="5" type="ORF">RRG08_023692</name>
</gene>
<feature type="compositionally biased region" description="Polar residues" evidence="3">
    <location>
        <begin position="242"/>
        <end position="252"/>
    </location>
</feature>
<dbReference type="SMART" id="SM00875">
    <property type="entry name" value="BACK"/>
    <property type="match status" value="1"/>
</dbReference>
<dbReference type="Gene3D" id="3.30.710.10">
    <property type="entry name" value="Potassium Channel Kv1.1, Chain A"/>
    <property type="match status" value="1"/>
</dbReference>
<reference evidence="5" key="1">
    <citation type="journal article" date="2023" name="G3 (Bethesda)">
        <title>A reference genome for the long-term kleptoplast-retaining sea slug Elysia crispata morphotype clarki.</title>
        <authorList>
            <person name="Eastman K.E."/>
            <person name="Pendleton A.L."/>
            <person name="Shaikh M.A."/>
            <person name="Suttiyut T."/>
            <person name="Ogas R."/>
            <person name="Tomko P."/>
            <person name="Gavelis G."/>
            <person name="Widhalm J.R."/>
            <person name="Wisecaver J.H."/>
        </authorList>
    </citation>
    <scope>NUCLEOTIDE SEQUENCE</scope>
    <source>
        <strain evidence="5">ECLA1</strain>
    </source>
</reference>
<dbReference type="SMART" id="SM00225">
    <property type="entry name" value="BTB"/>
    <property type="match status" value="1"/>
</dbReference>
<dbReference type="PANTHER" id="PTHR24412:SF489">
    <property type="entry name" value="RING FINGER DOMAIN AND KELCH REPEAT-CONTAINING PROTEIN DDB_G0271372"/>
    <property type="match status" value="1"/>
</dbReference>
<dbReference type="Pfam" id="PF07707">
    <property type="entry name" value="BACK"/>
    <property type="match status" value="1"/>
</dbReference>
<keyword evidence="6" id="KW-1185">Reference proteome</keyword>
<evidence type="ECO:0000256" key="1">
    <source>
        <dbReference type="ARBA" id="ARBA00022441"/>
    </source>
</evidence>
<keyword evidence="1" id="KW-0880">Kelch repeat</keyword>
<evidence type="ECO:0000256" key="3">
    <source>
        <dbReference type="SAM" id="MobiDB-lite"/>
    </source>
</evidence>
<evidence type="ECO:0000313" key="6">
    <source>
        <dbReference type="Proteomes" id="UP001283361"/>
    </source>
</evidence>
<dbReference type="PROSITE" id="PS50097">
    <property type="entry name" value="BTB"/>
    <property type="match status" value="1"/>
</dbReference>
<dbReference type="InterPro" id="IPR011333">
    <property type="entry name" value="SKP1/BTB/POZ_sf"/>
</dbReference>
<feature type="non-terminal residue" evidence="5">
    <location>
        <position position="1"/>
    </location>
</feature>
<dbReference type="Pfam" id="PF00651">
    <property type="entry name" value="BTB"/>
    <property type="match status" value="1"/>
</dbReference>
<feature type="region of interest" description="Disordered" evidence="3">
    <location>
        <begin position="228"/>
        <end position="305"/>
    </location>
</feature>
<comment type="caution">
    <text evidence="5">The sequence shown here is derived from an EMBL/GenBank/DDBJ whole genome shotgun (WGS) entry which is preliminary data.</text>
</comment>
<sequence length="665" mass="75071">FRAESFKSSKPKSFNFQSTNTRAGAADILRGALANERRNPQFADLTVAVGKVEFQCHRLVLAATSGFFRSLLSSRMKEPRERKVELHDISFDAFTDIMTWIYDGDLVLSVDTASELVPAADQLDIEALKTECADFLENNLTADNCIMLYNTGSVYNCQDLKTKSWEFLLSNFDAACLSGAIFESNAEDLKRLVADPNLVTRSEDMVVEYILRWVRHGEILEDMTTANEHHMSTERSNEESCLRTNSAENESVQPDEEDKEENQKKKASVLEDEIRATDFDKERHSQGISTSPQTEAKSNTDGMTLKKKCSTRSESLADILGATKYLLVSSNCLWSTLANDPLVQADRNCRAILDKILQHKTQLDGHQNEWKLNAAYRNPLKLKDVLLVVSSNCLYCKLRWDEPWKQVDGNINLPHATKLAYYEGNIYIRYLNKELNVFMPRHNTSYSILDAKVKNTLTVAMFPVGNELFSVYRFDSETYAVESFCLSIRGQTDWNQVGHLSIRGMEVAGVTNICSTLVVFWKKAGQSFLSIECFDLNHGESILLPDQLSSSTDLVTFKHGQEAFALLQNGVLWRISAKNESPYITLKLELWLWNFHRAVSGAMLVNGDLWVIDALTQTNQTSHTQPEDVSPSLDGVFHRVRFSGSLSHQTNFVHAELPNSIISSN</sequence>
<organism evidence="5 6">
    <name type="scientific">Elysia crispata</name>
    <name type="common">lettuce slug</name>
    <dbReference type="NCBI Taxonomy" id="231223"/>
    <lineage>
        <taxon>Eukaryota</taxon>
        <taxon>Metazoa</taxon>
        <taxon>Spiralia</taxon>
        <taxon>Lophotrochozoa</taxon>
        <taxon>Mollusca</taxon>
        <taxon>Gastropoda</taxon>
        <taxon>Heterobranchia</taxon>
        <taxon>Euthyneura</taxon>
        <taxon>Panpulmonata</taxon>
        <taxon>Sacoglossa</taxon>
        <taxon>Placobranchoidea</taxon>
        <taxon>Plakobranchidae</taxon>
        <taxon>Elysia</taxon>
    </lineage>
</organism>